<keyword evidence="2" id="KW-1185">Reference proteome</keyword>
<dbReference type="Proteomes" id="UP001158576">
    <property type="component" value="Chromosome XSR"/>
</dbReference>
<evidence type="ECO:0000313" key="2">
    <source>
        <dbReference type="Proteomes" id="UP001158576"/>
    </source>
</evidence>
<proteinExistence type="predicted"/>
<protein>
    <submittedName>
        <fullName evidence="1">Oidioi.mRNA.OKI2018_I69.XSR.g14196.t1.cds</fullName>
    </submittedName>
</protein>
<organism evidence="1 2">
    <name type="scientific">Oikopleura dioica</name>
    <name type="common">Tunicate</name>
    <dbReference type="NCBI Taxonomy" id="34765"/>
    <lineage>
        <taxon>Eukaryota</taxon>
        <taxon>Metazoa</taxon>
        <taxon>Chordata</taxon>
        <taxon>Tunicata</taxon>
        <taxon>Appendicularia</taxon>
        <taxon>Copelata</taxon>
        <taxon>Oikopleuridae</taxon>
        <taxon>Oikopleura</taxon>
    </lineage>
</organism>
<gene>
    <name evidence="1" type="ORF">OKIOD_LOCUS5754</name>
</gene>
<reference evidence="1 2" key="1">
    <citation type="submission" date="2021-04" db="EMBL/GenBank/DDBJ databases">
        <authorList>
            <person name="Bliznina A."/>
        </authorList>
    </citation>
    <scope>NUCLEOTIDE SEQUENCE [LARGE SCALE GENOMIC DNA]</scope>
</reference>
<dbReference type="EMBL" id="OU015569">
    <property type="protein sequence ID" value="CAG5095454.1"/>
    <property type="molecule type" value="Genomic_DNA"/>
</dbReference>
<name>A0ABN7SFD0_OIKDI</name>
<accession>A0ABN7SFD0</accession>
<evidence type="ECO:0000313" key="1">
    <source>
        <dbReference type="EMBL" id="CAG5095454.1"/>
    </source>
</evidence>
<sequence length="146" mass="17425">MSTFEKITKKIKKRYKIKHTNRRCKPYNERINICPKLDVSGAMLLKCTEDEWLQCILCRQQSDTNYETTSRSTMVKHIRKTHQPDCPNCKISFKSWKEVSEHQDFCIWRPRLVDQRWPRFPMLNIVLKRSADDWSLDSASEASTEL</sequence>